<keyword evidence="1" id="KW-0472">Membrane</keyword>
<name>A0A1Y2MJG9_PSEAH</name>
<evidence type="ECO:0000313" key="3">
    <source>
        <dbReference type="Proteomes" id="UP000194360"/>
    </source>
</evidence>
<evidence type="ECO:0000256" key="1">
    <source>
        <dbReference type="SAM" id="Phobius"/>
    </source>
</evidence>
<dbReference type="STRING" id="2074.BG845_06062"/>
<reference evidence="2 3" key="1">
    <citation type="submission" date="2016-09" db="EMBL/GenBank/DDBJ databases">
        <title>Pseudonocardia autotrophica DSM535, a candidate organism with high potential of specific P450 cytochromes.</title>
        <authorList>
            <person name="Grumaz C."/>
            <person name="Vainshtein Y."/>
            <person name="Kirstahler P."/>
            <person name="Sohn K."/>
        </authorList>
    </citation>
    <scope>NUCLEOTIDE SEQUENCE [LARGE SCALE GENOMIC DNA]</scope>
    <source>
        <strain evidence="2 3">DSM 535</strain>
    </source>
</reference>
<dbReference type="AlphaFoldDB" id="A0A1Y2MJG9"/>
<dbReference type="RefSeq" id="WP_232021066.1">
    <property type="nucleotide sequence ID" value="NZ_AP018920.1"/>
</dbReference>
<keyword evidence="3" id="KW-1185">Reference proteome</keyword>
<dbReference type="GO" id="GO:0016020">
    <property type="term" value="C:membrane"/>
    <property type="evidence" value="ECO:0007669"/>
    <property type="project" value="InterPro"/>
</dbReference>
<keyword evidence="1" id="KW-1133">Transmembrane helix</keyword>
<feature type="transmembrane region" description="Helical" evidence="1">
    <location>
        <begin position="65"/>
        <end position="88"/>
    </location>
</feature>
<feature type="transmembrane region" description="Helical" evidence="1">
    <location>
        <begin position="6"/>
        <end position="23"/>
    </location>
</feature>
<organism evidence="2 3">
    <name type="scientific">Pseudonocardia autotrophica</name>
    <name type="common">Amycolata autotrophica</name>
    <name type="synonym">Nocardia autotrophica</name>
    <dbReference type="NCBI Taxonomy" id="2074"/>
    <lineage>
        <taxon>Bacteria</taxon>
        <taxon>Bacillati</taxon>
        <taxon>Actinomycetota</taxon>
        <taxon>Actinomycetes</taxon>
        <taxon>Pseudonocardiales</taxon>
        <taxon>Pseudonocardiaceae</taxon>
        <taxon>Pseudonocardia</taxon>
    </lineage>
</organism>
<dbReference type="InterPro" id="IPR003425">
    <property type="entry name" value="CCB3/YggT"/>
</dbReference>
<sequence length="94" mass="10197">MIASLLALILMVFQFVLIARVIVDWIDVLGSGRGGAVLDTARRITHGVTEPVVAPIRRRMNTVRVGAVGLDLSVLIVFLVVLALRLIVVPLIPF</sequence>
<evidence type="ECO:0000313" key="2">
    <source>
        <dbReference type="EMBL" id="OSY35426.1"/>
    </source>
</evidence>
<gene>
    <name evidence="2" type="ORF">BG845_06062</name>
</gene>
<accession>A0A1Y2MJG9</accession>
<keyword evidence="1" id="KW-0812">Transmembrane</keyword>
<dbReference type="EMBL" id="MIGB01000052">
    <property type="protein sequence ID" value="OSY35426.1"/>
    <property type="molecule type" value="Genomic_DNA"/>
</dbReference>
<comment type="caution">
    <text evidence="2">The sequence shown here is derived from an EMBL/GenBank/DDBJ whole genome shotgun (WGS) entry which is preliminary data.</text>
</comment>
<dbReference type="Proteomes" id="UP000194360">
    <property type="component" value="Unassembled WGS sequence"/>
</dbReference>
<dbReference type="Pfam" id="PF02325">
    <property type="entry name" value="CCB3_YggT"/>
    <property type="match status" value="1"/>
</dbReference>
<proteinExistence type="predicted"/>
<protein>
    <submittedName>
        <fullName evidence="2">YGGT family protein</fullName>
    </submittedName>
</protein>